<protein>
    <submittedName>
        <fullName evidence="3">Uncharacterized protein</fullName>
    </submittedName>
</protein>
<keyword evidence="2" id="KW-0732">Signal</keyword>
<dbReference type="Proteomes" id="UP000283255">
    <property type="component" value="Unassembled WGS sequence"/>
</dbReference>
<keyword evidence="1" id="KW-0175">Coiled coil</keyword>
<feature type="chain" id="PRO_5019324000" evidence="2">
    <location>
        <begin position="19"/>
        <end position="92"/>
    </location>
</feature>
<dbReference type="EMBL" id="QZCH01000007">
    <property type="protein sequence ID" value="RJG48702.1"/>
    <property type="molecule type" value="Genomic_DNA"/>
</dbReference>
<reference evidence="3 4" key="1">
    <citation type="submission" date="2018-09" db="EMBL/GenBank/DDBJ databases">
        <authorList>
            <person name="Wang F."/>
        </authorList>
    </citation>
    <scope>NUCLEOTIDE SEQUENCE [LARGE SCALE GENOMIC DNA]</scope>
    <source>
        <strain evidence="3 4">PLHSC7-2</strain>
    </source>
</reference>
<feature type="signal peptide" evidence="2">
    <location>
        <begin position="1"/>
        <end position="18"/>
    </location>
</feature>
<gene>
    <name evidence="3" type="ORF">D1Z90_07535</name>
</gene>
<organism evidence="3 4">
    <name type="scientific">Motilimonas pumila</name>
    <dbReference type="NCBI Taxonomy" id="2303987"/>
    <lineage>
        <taxon>Bacteria</taxon>
        <taxon>Pseudomonadati</taxon>
        <taxon>Pseudomonadota</taxon>
        <taxon>Gammaproteobacteria</taxon>
        <taxon>Alteromonadales</taxon>
        <taxon>Alteromonadales genera incertae sedis</taxon>
        <taxon>Motilimonas</taxon>
    </lineage>
</organism>
<evidence type="ECO:0000313" key="3">
    <source>
        <dbReference type="EMBL" id="RJG48702.1"/>
    </source>
</evidence>
<accession>A0A418YGA8</accession>
<reference evidence="3 4" key="2">
    <citation type="submission" date="2019-01" db="EMBL/GenBank/DDBJ databases">
        <title>Motilimonas pumilus sp. nov., isolated from the gut of sea cucumber (Apostichopus japonicus).</title>
        <authorList>
            <person name="Wang F.-Q."/>
            <person name="Ren L.-H."/>
            <person name="Lin Y.-W."/>
            <person name="Sun G.-H."/>
            <person name="Du Z.-J."/>
            <person name="Zhao J.-X."/>
            <person name="Liu X.-J."/>
            <person name="Liu L.-J."/>
        </authorList>
    </citation>
    <scope>NUCLEOTIDE SEQUENCE [LARGE SCALE GENOMIC DNA]</scope>
    <source>
        <strain evidence="3 4">PLHSC7-2</strain>
    </source>
</reference>
<evidence type="ECO:0000256" key="2">
    <source>
        <dbReference type="SAM" id="SignalP"/>
    </source>
</evidence>
<name>A0A418YGA8_9GAMM</name>
<dbReference type="RefSeq" id="WP_119910142.1">
    <property type="nucleotide sequence ID" value="NZ_QZCH01000007.1"/>
</dbReference>
<evidence type="ECO:0000256" key="1">
    <source>
        <dbReference type="SAM" id="Coils"/>
    </source>
</evidence>
<keyword evidence="4" id="KW-1185">Reference proteome</keyword>
<dbReference type="AlphaFoldDB" id="A0A418YGA8"/>
<sequence>MNRVLLSMLLLLPATAWSSEVSDELLKQLDCYALSESSSKKSLYKSQARRVARDLAIDKEHLKALISNAEENMAGMSRADRQSVYSYRCEAR</sequence>
<comment type="caution">
    <text evidence="3">The sequence shown here is derived from an EMBL/GenBank/DDBJ whole genome shotgun (WGS) entry which is preliminary data.</text>
</comment>
<proteinExistence type="predicted"/>
<evidence type="ECO:0000313" key="4">
    <source>
        <dbReference type="Proteomes" id="UP000283255"/>
    </source>
</evidence>
<feature type="coiled-coil region" evidence="1">
    <location>
        <begin position="52"/>
        <end position="79"/>
    </location>
</feature>